<feature type="domain" description="SHSP" evidence="3">
    <location>
        <begin position="21"/>
        <end position="135"/>
    </location>
</feature>
<dbReference type="Gene3D" id="2.60.40.790">
    <property type="match status" value="1"/>
</dbReference>
<reference evidence="4" key="1">
    <citation type="journal article" date="2020" name="J. ISSAAS">
        <title>Lactobacilli and other gastrointestinal microbiota of Peromyscus leucopus, reservoir host for agents of Lyme disease and other zoonoses in North America.</title>
        <authorList>
            <person name="Milovic A."/>
            <person name="Bassam K."/>
            <person name="Shao H."/>
            <person name="Chatzistamou I."/>
            <person name="Tufts D.M."/>
            <person name="Diuk-Wasser M."/>
            <person name="Barbour A.G."/>
        </authorList>
    </citation>
    <scope>NUCLEOTIDE SEQUENCE</scope>
    <source>
        <strain evidence="4">LL50</strain>
    </source>
</reference>
<dbReference type="Pfam" id="PF00011">
    <property type="entry name" value="HSP20"/>
    <property type="match status" value="1"/>
</dbReference>
<dbReference type="PANTHER" id="PTHR11527">
    <property type="entry name" value="HEAT-SHOCK PROTEIN 20 FAMILY MEMBER"/>
    <property type="match status" value="1"/>
</dbReference>
<dbReference type="AlphaFoldDB" id="A0A650ER96"/>
<dbReference type="EMBL" id="MN577574">
    <property type="protein sequence ID" value="QGT51484.1"/>
    <property type="molecule type" value="Genomic_DNA"/>
</dbReference>
<name>A0A650ER96_9SPIO</name>
<gene>
    <name evidence="4" type="ORF">Unknown280_1760</name>
</gene>
<evidence type="ECO:0000256" key="1">
    <source>
        <dbReference type="PROSITE-ProRule" id="PRU00285"/>
    </source>
</evidence>
<dbReference type="InterPro" id="IPR008978">
    <property type="entry name" value="HSP20-like_chaperone"/>
</dbReference>
<proteinExistence type="inferred from homology"/>
<dbReference type="PROSITE" id="PS01031">
    <property type="entry name" value="SHSP"/>
    <property type="match status" value="1"/>
</dbReference>
<organism evidence="4">
    <name type="scientific">uncultured Spirochaetaceae bacterium</name>
    <dbReference type="NCBI Taxonomy" id="201186"/>
    <lineage>
        <taxon>Bacteria</taxon>
        <taxon>Pseudomonadati</taxon>
        <taxon>Spirochaetota</taxon>
        <taxon>Spirochaetia</taxon>
        <taxon>Spirochaetales</taxon>
        <taxon>Spirochaetaceae</taxon>
        <taxon>environmental samples</taxon>
    </lineage>
</organism>
<evidence type="ECO:0000259" key="3">
    <source>
        <dbReference type="PROSITE" id="PS01031"/>
    </source>
</evidence>
<dbReference type="CDD" id="cd06464">
    <property type="entry name" value="ACD_sHsps-like"/>
    <property type="match status" value="1"/>
</dbReference>
<sequence length="135" mass="15310">MNELALFNSLFDTAFGGMPDSWKVSQMPKVDVKEDKDSYALQMDLPGCTEKDVNIEVDHGVLTISSAKTEEKEEKKDGEKWLIRERSSSRFTRRFTLPDDVDQEKISAVFKNGVLNVTMNRKELPSPKRIAIEAA</sequence>
<dbReference type="SUPFAM" id="SSF49764">
    <property type="entry name" value="HSP20-like chaperones"/>
    <property type="match status" value="1"/>
</dbReference>
<evidence type="ECO:0000313" key="4">
    <source>
        <dbReference type="EMBL" id="QGT51484.1"/>
    </source>
</evidence>
<protein>
    <submittedName>
        <fullName evidence="4">Molecular chaperone Hsp20</fullName>
    </submittedName>
</protein>
<dbReference type="InterPro" id="IPR002068">
    <property type="entry name" value="A-crystallin/Hsp20_dom"/>
</dbReference>
<dbReference type="InterPro" id="IPR031107">
    <property type="entry name" value="Small_HSP"/>
</dbReference>
<comment type="similarity">
    <text evidence="1 2">Belongs to the small heat shock protein (HSP20) family.</text>
</comment>
<accession>A0A650ER96</accession>
<evidence type="ECO:0000256" key="2">
    <source>
        <dbReference type="RuleBase" id="RU003616"/>
    </source>
</evidence>